<name>A0A080ZHN7_PHYNI</name>
<accession>A0A080ZHN7</accession>
<proteinExistence type="predicted"/>
<dbReference type="AlphaFoldDB" id="A0A080ZHN7"/>
<gene>
    <name evidence="2" type="ORF">F444_16603</name>
</gene>
<feature type="region of interest" description="Disordered" evidence="1">
    <location>
        <begin position="1"/>
        <end position="36"/>
    </location>
</feature>
<dbReference type="Proteomes" id="UP000028582">
    <property type="component" value="Unassembled WGS sequence"/>
</dbReference>
<evidence type="ECO:0000313" key="3">
    <source>
        <dbReference type="Proteomes" id="UP000028582"/>
    </source>
</evidence>
<organism evidence="2 3">
    <name type="scientific">Phytophthora nicotianae P1976</name>
    <dbReference type="NCBI Taxonomy" id="1317066"/>
    <lineage>
        <taxon>Eukaryota</taxon>
        <taxon>Sar</taxon>
        <taxon>Stramenopiles</taxon>
        <taxon>Oomycota</taxon>
        <taxon>Peronosporomycetes</taxon>
        <taxon>Peronosporales</taxon>
        <taxon>Peronosporaceae</taxon>
        <taxon>Phytophthora</taxon>
    </lineage>
</organism>
<dbReference type="OrthoDB" id="126823at2759"/>
<evidence type="ECO:0000256" key="1">
    <source>
        <dbReference type="SAM" id="MobiDB-lite"/>
    </source>
</evidence>
<protein>
    <submittedName>
        <fullName evidence="2">Uncharacterized protein</fullName>
    </submittedName>
</protein>
<dbReference type="EMBL" id="ANJA01003076">
    <property type="protein sequence ID" value="ETO66148.1"/>
    <property type="molecule type" value="Genomic_DNA"/>
</dbReference>
<evidence type="ECO:0000313" key="2">
    <source>
        <dbReference type="EMBL" id="ETO66148.1"/>
    </source>
</evidence>
<reference evidence="2 3" key="1">
    <citation type="submission" date="2013-11" db="EMBL/GenBank/DDBJ databases">
        <title>The Genome Sequence of Phytophthora parasitica P1976.</title>
        <authorList>
            <consortium name="The Broad Institute Genomics Platform"/>
            <person name="Russ C."/>
            <person name="Tyler B."/>
            <person name="Panabieres F."/>
            <person name="Shan W."/>
            <person name="Tripathy S."/>
            <person name="Grunwald N."/>
            <person name="Machado M."/>
            <person name="Johnson C.S."/>
            <person name="Walker B."/>
            <person name="Young S."/>
            <person name="Zeng Q."/>
            <person name="Gargeya S."/>
            <person name="Fitzgerald M."/>
            <person name="Haas B."/>
            <person name="Abouelleil A."/>
            <person name="Allen A.W."/>
            <person name="Alvarado L."/>
            <person name="Arachchi H.M."/>
            <person name="Berlin A.M."/>
            <person name="Chapman S.B."/>
            <person name="Gainer-Dewar J."/>
            <person name="Goldberg J."/>
            <person name="Griggs A."/>
            <person name="Gujja S."/>
            <person name="Hansen M."/>
            <person name="Howarth C."/>
            <person name="Imamovic A."/>
            <person name="Ireland A."/>
            <person name="Larimer J."/>
            <person name="McCowan C."/>
            <person name="Murphy C."/>
            <person name="Pearson M."/>
            <person name="Poon T.W."/>
            <person name="Priest M."/>
            <person name="Roberts A."/>
            <person name="Saif S."/>
            <person name="Shea T."/>
            <person name="Sisk P."/>
            <person name="Sykes S."/>
            <person name="Wortman J."/>
            <person name="Nusbaum C."/>
            <person name="Birren B."/>
        </authorList>
    </citation>
    <scope>NUCLEOTIDE SEQUENCE [LARGE SCALE GENOMIC DNA]</scope>
    <source>
        <strain evidence="2 3">P1976</strain>
    </source>
</reference>
<sequence>MSPPIINTPKGCAESMLPKVRPKPRSQKKPTAGFNP</sequence>
<comment type="caution">
    <text evidence="2">The sequence shown here is derived from an EMBL/GenBank/DDBJ whole genome shotgun (WGS) entry which is preliminary data.</text>
</comment>